<evidence type="ECO:0000313" key="3">
    <source>
        <dbReference type="Proteomes" id="UP000815677"/>
    </source>
</evidence>
<evidence type="ECO:0000256" key="1">
    <source>
        <dbReference type="SAM" id="MobiDB-lite"/>
    </source>
</evidence>
<accession>A0ABQ0L4I3</accession>
<sequence>MVFDPVAILLSEAQATWPKALEFDPQVLERSMEWAWGLGAGQLRAHVESFADAKDLLGDERMVVIPRTKDIQSLFDRVLYFNPEGMPPIMEASREVFTYYSLCLDPTALLPCRLVKRNTPPHIVAMVTEARISGATRGIQTRERLVRRTRALTYPTWFRTSVQTLDLLQCLNYSWLHGPLVPDTFTSQASNTTSVILTESVKHPSITEQLSPPPLAYSGSEHSDSEDEAPLEPERTSLIGSGASACPRL</sequence>
<gene>
    <name evidence="2" type="ORF">MCHLO_02992</name>
</gene>
<proteinExistence type="predicted"/>
<feature type="region of interest" description="Disordered" evidence="1">
    <location>
        <begin position="206"/>
        <end position="249"/>
    </location>
</feature>
<protein>
    <submittedName>
        <fullName evidence="2">Uncharacterized protein</fullName>
    </submittedName>
</protein>
<evidence type="ECO:0000313" key="2">
    <source>
        <dbReference type="EMBL" id="GAT45412.1"/>
    </source>
</evidence>
<keyword evidence="3" id="KW-1185">Reference proteome</keyword>
<organism evidence="2 3">
    <name type="scientific">Mycena chlorophos</name>
    <name type="common">Agaric fungus</name>
    <name type="synonym">Agaricus chlorophos</name>
    <dbReference type="NCBI Taxonomy" id="658473"/>
    <lineage>
        <taxon>Eukaryota</taxon>
        <taxon>Fungi</taxon>
        <taxon>Dikarya</taxon>
        <taxon>Basidiomycota</taxon>
        <taxon>Agaricomycotina</taxon>
        <taxon>Agaricomycetes</taxon>
        <taxon>Agaricomycetidae</taxon>
        <taxon>Agaricales</taxon>
        <taxon>Marasmiineae</taxon>
        <taxon>Mycenaceae</taxon>
        <taxon>Mycena</taxon>
    </lineage>
</organism>
<name>A0ABQ0L4I3_MYCCL</name>
<reference evidence="2" key="1">
    <citation type="submission" date="2014-09" db="EMBL/GenBank/DDBJ databases">
        <title>Genome sequence of the luminous mushroom Mycena chlorophos for searching fungal bioluminescence genes.</title>
        <authorList>
            <person name="Tanaka Y."/>
            <person name="Kasuga D."/>
            <person name="Oba Y."/>
            <person name="Hase S."/>
            <person name="Sato K."/>
            <person name="Oba Y."/>
            <person name="Sakakibara Y."/>
        </authorList>
    </citation>
    <scope>NUCLEOTIDE SEQUENCE</scope>
</reference>
<dbReference type="Proteomes" id="UP000815677">
    <property type="component" value="Unassembled WGS sequence"/>
</dbReference>
<dbReference type="EMBL" id="DF841286">
    <property type="protein sequence ID" value="GAT45412.1"/>
    <property type="molecule type" value="Genomic_DNA"/>
</dbReference>